<keyword evidence="8" id="KW-0393">Immunoglobulin domain</keyword>
<dbReference type="Gene3D" id="2.60.40.10">
    <property type="entry name" value="Immunoglobulins"/>
    <property type="match status" value="1"/>
</dbReference>
<dbReference type="InterPro" id="IPR003598">
    <property type="entry name" value="Ig_sub2"/>
</dbReference>
<evidence type="ECO:0000256" key="3">
    <source>
        <dbReference type="ARBA" id="ARBA00022729"/>
    </source>
</evidence>
<comment type="subcellular location">
    <subcellularLocation>
        <location evidence="1">Cell membrane</location>
    </subcellularLocation>
</comment>
<evidence type="ECO:0000256" key="7">
    <source>
        <dbReference type="ARBA" id="ARBA00023180"/>
    </source>
</evidence>
<dbReference type="Pfam" id="PF13927">
    <property type="entry name" value="Ig_3"/>
    <property type="match status" value="1"/>
</dbReference>
<dbReference type="SMART" id="SM00409">
    <property type="entry name" value="IG"/>
    <property type="match status" value="1"/>
</dbReference>
<dbReference type="InterPro" id="IPR036179">
    <property type="entry name" value="Ig-like_dom_sf"/>
</dbReference>
<keyword evidence="11" id="KW-1185">Reference proteome</keyword>
<dbReference type="InterPro" id="IPR003599">
    <property type="entry name" value="Ig_sub"/>
</dbReference>
<evidence type="ECO:0000256" key="6">
    <source>
        <dbReference type="ARBA" id="ARBA00023157"/>
    </source>
</evidence>
<keyword evidence="4" id="KW-0677">Repeat</keyword>
<feature type="domain" description="Ig-like" evidence="9">
    <location>
        <begin position="35"/>
        <end position="120"/>
    </location>
</feature>
<dbReference type="PROSITE" id="PS50835">
    <property type="entry name" value="IG_LIKE"/>
    <property type="match status" value="1"/>
</dbReference>
<keyword evidence="7" id="KW-0325">Glycoprotein</keyword>
<reference evidence="10" key="3">
    <citation type="submission" date="2025-09" db="UniProtKB">
        <authorList>
            <consortium name="Ensembl"/>
        </authorList>
    </citation>
    <scope>IDENTIFICATION</scope>
</reference>
<dbReference type="Ensembl" id="ENSMGAT00000036301.1">
    <property type="protein sequence ID" value="ENSMGAP00000025279.1"/>
    <property type="gene ID" value="ENSMGAG00000022500.1"/>
</dbReference>
<organism evidence="10 11">
    <name type="scientific">Meleagris gallopavo</name>
    <name type="common">Wild turkey</name>
    <dbReference type="NCBI Taxonomy" id="9103"/>
    <lineage>
        <taxon>Eukaryota</taxon>
        <taxon>Metazoa</taxon>
        <taxon>Chordata</taxon>
        <taxon>Craniata</taxon>
        <taxon>Vertebrata</taxon>
        <taxon>Euteleostomi</taxon>
        <taxon>Archelosauria</taxon>
        <taxon>Archosauria</taxon>
        <taxon>Dinosauria</taxon>
        <taxon>Saurischia</taxon>
        <taxon>Theropoda</taxon>
        <taxon>Coelurosauria</taxon>
        <taxon>Aves</taxon>
        <taxon>Neognathae</taxon>
        <taxon>Galloanserae</taxon>
        <taxon>Galliformes</taxon>
        <taxon>Phasianidae</taxon>
        <taxon>Meleagridinae</taxon>
        <taxon>Meleagris</taxon>
    </lineage>
</organism>
<dbReference type="FunFam" id="2.60.40.10:FF:000273">
    <property type="entry name" value="contactin-3 isoform X1"/>
    <property type="match status" value="1"/>
</dbReference>
<dbReference type="GO" id="GO:0005886">
    <property type="term" value="C:plasma membrane"/>
    <property type="evidence" value="ECO:0007669"/>
    <property type="project" value="UniProtKB-SubCell"/>
</dbReference>
<accession>A0A803Y0I2</accession>
<evidence type="ECO:0000256" key="4">
    <source>
        <dbReference type="ARBA" id="ARBA00022737"/>
    </source>
</evidence>
<keyword evidence="6" id="KW-1015">Disulfide bond</keyword>
<dbReference type="AlphaFoldDB" id="A0A803Y0I2"/>
<evidence type="ECO:0000256" key="5">
    <source>
        <dbReference type="ARBA" id="ARBA00023136"/>
    </source>
</evidence>
<evidence type="ECO:0000313" key="10">
    <source>
        <dbReference type="Ensembl" id="ENSMGAP00000025279.1"/>
    </source>
</evidence>
<dbReference type="GeneTree" id="ENSGT00940000157114"/>
<evidence type="ECO:0000313" key="11">
    <source>
        <dbReference type="Proteomes" id="UP000001645"/>
    </source>
</evidence>
<dbReference type="Proteomes" id="UP000001645">
    <property type="component" value="Chromosome 26"/>
</dbReference>
<reference evidence="10 11" key="1">
    <citation type="journal article" date="2010" name="PLoS Biol.">
        <title>Multi-platform next-generation sequencing of the domestic turkey (Meleagris gallopavo): genome assembly and analysis.</title>
        <authorList>
            <person name="Dalloul R.A."/>
            <person name="Long J.A."/>
            <person name="Zimin A.V."/>
            <person name="Aslam L."/>
            <person name="Beal K."/>
            <person name="Blomberg L.A."/>
            <person name="Bouffard P."/>
            <person name="Burt D.W."/>
            <person name="Crasta O."/>
            <person name="Crooijmans R.P."/>
            <person name="Cooper K."/>
            <person name="Coulombe R.A."/>
            <person name="De S."/>
            <person name="Delany M.E."/>
            <person name="Dodgson J.B."/>
            <person name="Dong J.J."/>
            <person name="Evans C."/>
            <person name="Frederickson K.M."/>
            <person name="Flicek P."/>
            <person name="Florea L."/>
            <person name="Folkerts O."/>
            <person name="Groenen M.A."/>
            <person name="Harkins T.T."/>
            <person name="Herrero J."/>
            <person name="Hoffmann S."/>
            <person name="Megens H.J."/>
            <person name="Jiang A."/>
            <person name="de Jong P."/>
            <person name="Kaiser P."/>
            <person name="Kim H."/>
            <person name="Kim K.W."/>
            <person name="Kim S."/>
            <person name="Langenberger D."/>
            <person name="Lee M.K."/>
            <person name="Lee T."/>
            <person name="Mane S."/>
            <person name="Marcais G."/>
            <person name="Marz M."/>
            <person name="McElroy A.P."/>
            <person name="Modise T."/>
            <person name="Nefedov M."/>
            <person name="Notredame C."/>
            <person name="Paton I.R."/>
            <person name="Payne W.S."/>
            <person name="Pertea G."/>
            <person name="Prickett D."/>
            <person name="Puiu D."/>
            <person name="Qioa D."/>
            <person name="Raineri E."/>
            <person name="Ruffier M."/>
            <person name="Salzberg S.L."/>
            <person name="Schatz M.C."/>
            <person name="Scheuring C."/>
            <person name="Schmidt C.J."/>
            <person name="Schroeder S."/>
            <person name="Searle S.M."/>
            <person name="Smith E.J."/>
            <person name="Smith J."/>
            <person name="Sonstegard T.S."/>
            <person name="Stadler P.F."/>
            <person name="Tafer H."/>
            <person name="Tu Z.J."/>
            <person name="Van Tassell C.P."/>
            <person name="Vilella A.J."/>
            <person name="Williams K.P."/>
            <person name="Yorke J.A."/>
            <person name="Zhang L."/>
            <person name="Zhang H.B."/>
            <person name="Zhang X."/>
            <person name="Zhang Y."/>
            <person name="Reed K.M."/>
        </authorList>
    </citation>
    <scope>NUCLEOTIDE SEQUENCE [LARGE SCALE GENOMIC DNA]</scope>
</reference>
<dbReference type="GO" id="GO:0098609">
    <property type="term" value="P:cell-cell adhesion"/>
    <property type="evidence" value="ECO:0007669"/>
    <property type="project" value="TreeGrafter"/>
</dbReference>
<evidence type="ECO:0000259" key="9">
    <source>
        <dbReference type="PROSITE" id="PS50835"/>
    </source>
</evidence>
<dbReference type="InParanoid" id="A0A803Y0I2"/>
<dbReference type="SMART" id="SM00408">
    <property type="entry name" value="IGc2"/>
    <property type="match status" value="1"/>
</dbReference>
<sequence length="172" mass="18226">AKCGCVRGWRPAELVLTSAQMRAVPLTELFLFSEPVSISKGLQDETVAVGTTVSLRCAAHGSPAPALTWLHNAAPLRASPRHFLLGSSLQIRGVTMQDSGVYQCVADNGVGFAQSAGRLRVQAGRSTAGLQESKSSVCRNCESLRLEESSWAPSATPGCASAPHCCLECIRW</sequence>
<dbReference type="PANTHER" id="PTHR44170">
    <property type="entry name" value="PROTEIN SIDEKICK"/>
    <property type="match status" value="1"/>
</dbReference>
<dbReference type="SUPFAM" id="SSF48726">
    <property type="entry name" value="Immunoglobulin"/>
    <property type="match status" value="1"/>
</dbReference>
<dbReference type="GO" id="GO:0007399">
    <property type="term" value="P:nervous system development"/>
    <property type="evidence" value="ECO:0007669"/>
    <property type="project" value="TreeGrafter"/>
</dbReference>
<evidence type="ECO:0000256" key="1">
    <source>
        <dbReference type="ARBA" id="ARBA00004236"/>
    </source>
</evidence>
<keyword evidence="5" id="KW-0472">Membrane</keyword>
<reference evidence="10" key="2">
    <citation type="submission" date="2025-08" db="UniProtKB">
        <authorList>
            <consortium name="Ensembl"/>
        </authorList>
    </citation>
    <scope>IDENTIFICATION</scope>
</reference>
<dbReference type="PANTHER" id="PTHR44170:SF1">
    <property type="entry name" value="CELL ADHESION MOLECULE-RELATED_DOWN-REGULATED BY ONCOGENES"/>
    <property type="match status" value="1"/>
</dbReference>
<proteinExistence type="predicted"/>
<evidence type="ECO:0000256" key="8">
    <source>
        <dbReference type="ARBA" id="ARBA00023319"/>
    </source>
</evidence>
<evidence type="ECO:0000256" key="2">
    <source>
        <dbReference type="ARBA" id="ARBA00022475"/>
    </source>
</evidence>
<dbReference type="InterPro" id="IPR007110">
    <property type="entry name" value="Ig-like_dom"/>
</dbReference>
<keyword evidence="2" id="KW-1003">Cell membrane</keyword>
<keyword evidence="3" id="KW-0732">Signal</keyword>
<name>A0A803Y0I2_MELGA</name>
<dbReference type="InterPro" id="IPR013783">
    <property type="entry name" value="Ig-like_fold"/>
</dbReference>
<protein>
    <recommendedName>
        <fullName evidence="9">Ig-like domain-containing protein</fullName>
    </recommendedName>
</protein>